<proteinExistence type="inferred from homology"/>
<dbReference type="RefSeq" id="WP_416085725.1">
    <property type="nucleotide sequence ID" value="NZ_JBNARP010000013.1"/>
</dbReference>
<organism evidence="2 3">
    <name type="scientific">Caldisericum exile</name>
    <dbReference type="NCBI Taxonomy" id="693075"/>
    <lineage>
        <taxon>Bacteria</taxon>
        <taxon>Pseudomonadati</taxon>
        <taxon>Caldisericota/Cryosericota group</taxon>
        <taxon>Caldisericota</taxon>
        <taxon>Caldisericia</taxon>
        <taxon>Caldisericales</taxon>
        <taxon>Caldisericaceae</taxon>
        <taxon>Caldisericum</taxon>
    </lineage>
</organism>
<comment type="similarity">
    <text evidence="1">Belongs to the UPF0047 family.</text>
</comment>
<dbReference type="Gene3D" id="2.60.120.460">
    <property type="entry name" value="YjbQ-like"/>
    <property type="match status" value="1"/>
</dbReference>
<dbReference type="AlphaFoldDB" id="A0A2J6WF25"/>
<evidence type="ECO:0000313" key="2">
    <source>
        <dbReference type="EMBL" id="PMP68101.1"/>
    </source>
</evidence>
<dbReference type="PROSITE" id="PS01314">
    <property type="entry name" value="UPF0047"/>
    <property type="match status" value="1"/>
</dbReference>
<accession>A0A2J6WF25</accession>
<evidence type="ECO:0000313" key="3">
    <source>
        <dbReference type="Proteomes" id="UP000237040"/>
    </source>
</evidence>
<dbReference type="PIRSF" id="PIRSF004681">
    <property type="entry name" value="UCP004681"/>
    <property type="match status" value="1"/>
</dbReference>
<dbReference type="NCBIfam" id="TIGR00149">
    <property type="entry name" value="TIGR00149_YjbQ"/>
    <property type="match status" value="1"/>
</dbReference>
<dbReference type="PANTHER" id="PTHR30615:SF8">
    <property type="entry name" value="UPF0047 PROTEIN C4A8.02C"/>
    <property type="match status" value="1"/>
</dbReference>
<dbReference type="EMBL" id="PNIL01000028">
    <property type="protein sequence ID" value="PMP68101.1"/>
    <property type="molecule type" value="Genomic_DNA"/>
</dbReference>
<evidence type="ECO:0008006" key="4">
    <source>
        <dbReference type="Google" id="ProtNLM"/>
    </source>
</evidence>
<gene>
    <name evidence="2" type="ORF">C0189_02030</name>
</gene>
<dbReference type="InterPro" id="IPR001602">
    <property type="entry name" value="UPF0047_YjbQ-like"/>
</dbReference>
<comment type="caution">
    <text evidence="2">The sequence shown here is derived from an EMBL/GenBank/DDBJ whole genome shotgun (WGS) entry which is preliminary data.</text>
</comment>
<sequence length="136" mass="15307">MEIINLRTSKREEMLEITDRVQEIVKNSKVKSGLCVVYIPHTTASITINENADPSVKKDIINYLSKLIPEGANYSHLEGNADAHIKASIMGQSRTIIVENGRLILGTWQGIFFVEFDGPRTREVFVEIIPKIPQDV</sequence>
<evidence type="ECO:0000256" key="1">
    <source>
        <dbReference type="ARBA" id="ARBA00005534"/>
    </source>
</evidence>
<name>A0A2J6WF25_9BACT</name>
<dbReference type="InterPro" id="IPR035917">
    <property type="entry name" value="YjbQ-like_sf"/>
</dbReference>
<dbReference type="Proteomes" id="UP000237040">
    <property type="component" value="Unassembled WGS sequence"/>
</dbReference>
<protein>
    <recommendedName>
        <fullName evidence="4">YjbQ family protein</fullName>
    </recommendedName>
</protein>
<dbReference type="Pfam" id="PF01894">
    <property type="entry name" value="YjbQ"/>
    <property type="match status" value="1"/>
</dbReference>
<dbReference type="SUPFAM" id="SSF111038">
    <property type="entry name" value="YjbQ-like"/>
    <property type="match status" value="1"/>
</dbReference>
<reference evidence="2 3" key="1">
    <citation type="submission" date="2018-01" db="EMBL/GenBank/DDBJ databases">
        <title>Metagenomic assembled genomes from two thermal pools in the Uzon Caldera, Kamchatka, Russia.</title>
        <authorList>
            <person name="Wilkins L."/>
            <person name="Ettinger C."/>
        </authorList>
    </citation>
    <scope>NUCLEOTIDE SEQUENCE [LARGE SCALE GENOMIC DNA]</scope>
    <source>
        <strain evidence="2">ZAV-07</strain>
    </source>
</reference>
<dbReference type="PANTHER" id="PTHR30615">
    <property type="entry name" value="UNCHARACTERIZED PROTEIN YJBQ-RELATED"/>
    <property type="match status" value="1"/>
</dbReference>